<proteinExistence type="inferred from homology"/>
<dbReference type="PROSITE" id="PS00840">
    <property type="entry name" value="SUMT_2"/>
    <property type="match status" value="1"/>
</dbReference>
<evidence type="ECO:0000256" key="7">
    <source>
        <dbReference type="ARBA" id="ARBA00023244"/>
    </source>
</evidence>
<dbReference type="PROSITE" id="PS00839">
    <property type="entry name" value="SUMT_1"/>
    <property type="match status" value="1"/>
</dbReference>
<dbReference type="InterPro" id="IPR000878">
    <property type="entry name" value="4pyrrol_Mease"/>
</dbReference>
<dbReference type="InterPro" id="IPR036108">
    <property type="entry name" value="4pyrrol_syn_uPrphyn_synt_sf"/>
</dbReference>
<evidence type="ECO:0000256" key="9">
    <source>
        <dbReference type="ARBA" id="ARBA00060548"/>
    </source>
</evidence>
<comment type="pathway">
    <text evidence="9">Cofactor biosynthesis; adenosylcobalamin biosynthesis; precorrin-2 from uroporphyrinogen III: step 1/1.</text>
</comment>
<dbReference type="SUPFAM" id="SSF53790">
    <property type="entry name" value="Tetrapyrrole methylase"/>
    <property type="match status" value="1"/>
</dbReference>
<dbReference type="NCBIfam" id="NF004790">
    <property type="entry name" value="PRK06136.1"/>
    <property type="match status" value="1"/>
</dbReference>
<keyword evidence="3" id="KW-0169">Cobalamin biosynthesis</keyword>
<dbReference type="FunFam" id="3.40.1010.10:FF:000001">
    <property type="entry name" value="Siroheme synthase"/>
    <property type="match status" value="1"/>
</dbReference>
<keyword evidence="14" id="KW-1185">Reference proteome</keyword>
<keyword evidence="4 10" id="KW-0489">Methyltransferase</keyword>
<dbReference type="InterPro" id="IPR050161">
    <property type="entry name" value="Siro_Cobalamin_biosynth"/>
</dbReference>
<comment type="pathway">
    <text evidence="8">Porphyrin-containing compound metabolism; siroheme biosynthesis; precorrin-2 from uroporphyrinogen III: step 1/1.</text>
</comment>
<evidence type="ECO:0000256" key="2">
    <source>
        <dbReference type="ARBA" id="ARBA00012162"/>
    </source>
</evidence>
<dbReference type="CDD" id="cd11642">
    <property type="entry name" value="SUMT"/>
    <property type="match status" value="1"/>
</dbReference>
<dbReference type="SUPFAM" id="SSF69618">
    <property type="entry name" value="HemD-like"/>
    <property type="match status" value="1"/>
</dbReference>
<evidence type="ECO:0000259" key="11">
    <source>
        <dbReference type="Pfam" id="PF00590"/>
    </source>
</evidence>
<dbReference type="GO" id="GO:0004851">
    <property type="term" value="F:uroporphyrin-III C-methyltransferase activity"/>
    <property type="evidence" value="ECO:0007669"/>
    <property type="project" value="UniProtKB-EC"/>
</dbReference>
<dbReference type="InterPro" id="IPR014776">
    <property type="entry name" value="4pyrrole_Mease_sub2"/>
</dbReference>
<reference evidence="14" key="1">
    <citation type="submission" date="2019-08" db="EMBL/GenBank/DDBJ databases">
        <title>Limnoglobus roseus gen. nov., sp. nov., a novel freshwater planctomycete with a giant genome from the family Gemmataceae.</title>
        <authorList>
            <person name="Kulichevskaya I.S."/>
            <person name="Naumoff D.G."/>
            <person name="Miroshnikov K."/>
            <person name="Ivanova A."/>
            <person name="Philippov D.A."/>
            <person name="Hakobyan A."/>
            <person name="Rijpstra I.C."/>
            <person name="Sinninghe Damste J.S."/>
            <person name="Liesack W."/>
            <person name="Dedysh S.N."/>
        </authorList>
    </citation>
    <scope>NUCLEOTIDE SEQUENCE [LARGE SCALE GENOMIC DNA]</scope>
    <source>
        <strain evidence="14">PX52</strain>
    </source>
</reference>
<dbReference type="Proteomes" id="UP000324974">
    <property type="component" value="Chromosome"/>
</dbReference>
<sequence length="516" mass="56069">MSETHEPRVFLVGAGPGAPGLLTLRAVELLASADIVIYDQLVPRRLLDFANPKAETVCVRELPGNHPDKYPHIHNMLIDNARAGKRVVRLKGGDPLIFGRGGEEAETLRAAGIPYEIVPGVTAALAAAAFLDLPLTHRNYSSAVALVTGHELPTKPGNRLDWKALAQFPGTLAIYMGIARLPLLVDQLVKHGRDPESPAAIVERVSTGDMRTVAATLGTLDDARRNAGLESPGLILIGEAVGRRVEQSWFQQRPLFGQRVLVTRPRHQAEAMIRRLEVLGAVPYQLPTVEIREPENPAAVDTALTQIRNGEWDWLVFSSANGVHSLIKHHLAQGRDVRDFAQVKFATVGPKTAAALKEYHLQPDLVPPAKFSAEHLAEHLGPHVQGKRVLLARGKQGRPVLAEQLAKVATVSEVVVYEQADAIEGQHEVFDALRRGEIRYVTLTSPNIARALAKLFDDTIRGRVERGEIRLVAISPLTAAALDEFGLAPAAVAAEATTDGLIAELIRLTKERGDDH</sequence>
<dbReference type="CDD" id="cd06578">
    <property type="entry name" value="HemD"/>
    <property type="match status" value="1"/>
</dbReference>
<dbReference type="PANTHER" id="PTHR45790">
    <property type="entry name" value="SIROHEME SYNTHASE-RELATED"/>
    <property type="match status" value="1"/>
</dbReference>
<dbReference type="EMBL" id="CP042425">
    <property type="protein sequence ID" value="QEL15949.1"/>
    <property type="molecule type" value="Genomic_DNA"/>
</dbReference>
<evidence type="ECO:0000256" key="8">
    <source>
        <dbReference type="ARBA" id="ARBA00025705"/>
    </source>
</evidence>
<dbReference type="AlphaFoldDB" id="A0A5C1A9A5"/>
<dbReference type="InterPro" id="IPR003754">
    <property type="entry name" value="4pyrrol_synth_uPrphyn_synth"/>
</dbReference>
<evidence type="ECO:0000313" key="13">
    <source>
        <dbReference type="EMBL" id="QEL15949.1"/>
    </source>
</evidence>
<keyword evidence="6" id="KW-0949">S-adenosyl-L-methionine</keyword>
<feature type="domain" description="Tetrapyrrole methylase" evidence="11">
    <location>
        <begin position="9"/>
        <end position="220"/>
    </location>
</feature>
<evidence type="ECO:0000259" key="12">
    <source>
        <dbReference type="Pfam" id="PF02602"/>
    </source>
</evidence>
<dbReference type="Gene3D" id="3.30.950.10">
    <property type="entry name" value="Methyltransferase, Cobalt-precorrin-4 Transmethylase, Domain 2"/>
    <property type="match status" value="1"/>
</dbReference>
<evidence type="ECO:0000256" key="10">
    <source>
        <dbReference type="RuleBase" id="RU003960"/>
    </source>
</evidence>
<dbReference type="InterPro" id="IPR014777">
    <property type="entry name" value="4pyrrole_Mease_sub1"/>
</dbReference>
<dbReference type="Gene3D" id="3.40.50.10090">
    <property type="match status" value="2"/>
</dbReference>
<dbReference type="GO" id="GO:0019354">
    <property type="term" value="P:siroheme biosynthetic process"/>
    <property type="evidence" value="ECO:0007669"/>
    <property type="project" value="InterPro"/>
</dbReference>
<gene>
    <name evidence="13" type="primary">cobA_2</name>
    <name evidence="13" type="ORF">PX52LOC_02886</name>
</gene>
<name>A0A5C1A9A5_9BACT</name>
<evidence type="ECO:0000256" key="1">
    <source>
        <dbReference type="ARBA" id="ARBA00005879"/>
    </source>
</evidence>
<evidence type="ECO:0000256" key="4">
    <source>
        <dbReference type="ARBA" id="ARBA00022603"/>
    </source>
</evidence>
<protein>
    <recommendedName>
        <fullName evidence="2">uroporphyrinogen-III C-methyltransferase</fullName>
        <ecNumber evidence="2">2.1.1.107</ecNumber>
    </recommendedName>
</protein>
<dbReference type="PANTHER" id="PTHR45790:SF3">
    <property type="entry name" value="S-ADENOSYL-L-METHIONINE-DEPENDENT UROPORPHYRINOGEN III METHYLTRANSFERASE, CHLOROPLASTIC"/>
    <property type="match status" value="1"/>
</dbReference>
<evidence type="ECO:0000256" key="3">
    <source>
        <dbReference type="ARBA" id="ARBA00022573"/>
    </source>
</evidence>
<organism evidence="13 14">
    <name type="scientific">Limnoglobus roseus</name>
    <dbReference type="NCBI Taxonomy" id="2598579"/>
    <lineage>
        <taxon>Bacteria</taxon>
        <taxon>Pseudomonadati</taxon>
        <taxon>Planctomycetota</taxon>
        <taxon>Planctomycetia</taxon>
        <taxon>Gemmatales</taxon>
        <taxon>Gemmataceae</taxon>
        <taxon>Limnoglobus</taxon>
    </lineage>
</organism>
<comment type="similarity">
    <text evidence="1 10">Belongs to the precorrin methyltransferase family.</text>
</comment>
<dbReference type="Gene3D" id="3.40.1010.10">
    <property type="entry name" value="Cobalt-precorrin-4 Transmethylase, Domain 1"/>
    <property type="match status" value="1"/>
</dbReference>
<evidence type="ECO:0000256" key="5">
    <source>
        <dbReference type="ARBA" id="ARBA00022679"/>
    </source>
</evidence>
<dbReference type="Pfam" id="PF02602">
    <property type="entry name" value="HEM4"/>
    <property type="match status" value="1"/>
</dbReference>
<dbReference type="InterPro" id="IPR003043">
    <property type="entry name" value="Uropor_MeTrfase_CS"/>
</dbReference>
<dbReference type="EC" id="2.1.1.107" evidence="2"/>
<dbReference type="GO" id="GO:0009236">
    <property type="term" value="P:cobalamin biosynthetic process"/>
    <property type="evidence" value="ECO:0007669"/>
    <property type="project" value="UniProtKB-KW"/>
</dbReference>
<keyword evidence="5 10" id="KW-0808">Transferase</keyword>
<dbReference type="InterPro" id="IPR006366">
    <property type="entry name" value="CobA/CysG_C"/>
</dbReference>
<feature type="domain" description="Tetrapyrrole biosynthesis uroporphyrinogen III synthase" evidence="12">
    <location>
        <begin position="271"/>
        <end position="503"/>
    </location>
</feature>
<dbReference type="Pfam" id="PF00590">
    <property type="entry name" value="TP_methylase"/>
    <property type="match status" value="1"/>
</dbReference>
<evidence type="ECO:0000313" key="14">
    <source>
        <dbReference type="Proteomes" id="UP000324974"/>
    </source>
</evidence>
<dbReference type="FunFam" id="3.30.950.10:FF:000001">
    <property type="entry name" value="Siroheme synthase"/>
    <property type="match status" value="1"/>
</dbReference>
<dbReference type="GO" id="GO:0004852">
    <property type="term" value="F:uroporphyrinogen-III synthase activity"/>
    <property type="evidence" value="ECO:0007669"/>
    <property type="project" value="InterPro"/>
</dbReference>
<dbReference type="NCBIfam" id="TIGR01469">
    <property type="entry name" value="cobA_cysG_Cterm"/>
    <property type="match status" value="1"/>
</dbReference>
<evidence type="ECO:0000256" key="6">
    <source>
        <dbReference type="ARBA" id="ARBA00022691"/>
    </source>
</evidence>
<dbReference type="OrthoDB" id="9815856at2"/>
<dbReference type="GO" id="GO:0032259">
    <property type="term" value="P:methylation"/>
    <property type="evidence" value="ECO:0007669"/>
    <property type="project" value="UniProtKB-KW"/>
</dbReference>
<keyword evidence="7" id="KW-0627">Porphyrin biosynthesis</keyword>
<dbReference type="RefSeq" id="WP_149110713.1">
    <property type="nucleotide sequence ID" value="NZ_CP042425.1"/>
</dbReference>
<accession>A0A5C1A9A5</accession>
<dbReference type="KEGG" id="lrs:PX52LOC_02886"/>
<dbReference type="InterPro" id="IPR035996">
    <property type="entry name" value="4pyrrol_Methylase_sf"/>
</dbReference>